<evidence type="ECO:0000313" key="4">
    <source>
        <dbReference type="Proteomes" id="UP001551482"/>
    </source>
</evidence>
<keyword evidence="2" id="KW-0472">Membrane</keyword>
<sequence length="313" mass="35830">MSWAAHELESYVLQKHIKTKVSFLAILLGCFWPDMISKGTVYGFDAFGFSFHPKNPDLYHRGWPGVGFTHSLMYGVVISLIVLWVFKSRAWALGLLIGHWAHVFTDICDSVGVMLFFPFSTQNYSIGMWAYAAQQGRYGDASAYYSSLGGVWDLFWLGMVLLSWKVLTRNYFFTKVVADDPVWPWFKRRLKMSEVLMLALYRAYFLYGACRIFAWFFWSRFVDKAPLDLSWGGPYWVEKVHAKYPPIGELLLRSTLGAAGLAASMWVLWMVVGRRLWGRAEKHEKARALANAKRASQVPRQKSGRDMAGAKGQ</sequence>
<proteinExistence type="predicted"/>
<dbReference type="GO" id="GO:0016787">
    <property type="term" value="F:hydrolase activity"/>
    <property type="evidence" value="ECO:0007669"/>
    <property type="project" value="UniProtKB-KW"/>
</dbReference>
<dbReference type="Pfam" id="PF04307">
    <property type="entry name" value="YdjM"/>
    <property type="match status" value="1"/>
</dbReference>
<feature type="transmembrane region" description="Helical" evidence="2">
    <location>
        <begin position="195"/>
        <end position="218"/>
    </location>
</feature>
<dbReference type="EMBL" id="JBEZFP010000025">
    <property type="protein sequence ID" value="MEU8134334.1"/>
    <property type="molecule type" value="Genomic_DNA"/>
</dbReference>
<feature type="transmembrane region" description="Helical" evidence="2">
    <location>
        <begin position="62"/>
        <end position="86"/>
    </location>
</feature>
<organism evidence="3 4">
    <name type="scientific">Streptodolium elevatio</name>
    <dbReference type="NCBI Taxonomy" id="3157996"/>
    <lineage>
        <taxon>Bacteria</taxon>
        <taxon>Bacillati</taxon>
        <taxon>Actinomycetota</taxon>
        <taxon>Actinomycetes</taxon>
        <taxon>Kitasatosporales</taxon>
        <taxon>Streptomycetaceae</taxon>
        <taxon>Streptodolium</taxon>
    </lineage>
</organism>
<comment type="caution">
    <text evidence="3">The sequence shown here is derived from an EMBL/GenBank/DDBJ whole genome shotgun (WGS) entry which is preliminary data.</text>
</comment>
<feature type="transmembrane region" description="Helical" evidence="2">
    <location>
        <begin position="143"/>
        <end position="164"/>
    </location>
</feature>
<dbReference type="RefSeq" id="WP_358352902.1">
    <property type="nucleotide sequence ID" value="NZ_JBEZFP010000025.1"/>
</dbReference>
<protein>
    <submittedName>
        <fullName evidence="3">Metal-dependent hydrolase</fullName>
    </submittedName>
</protein>
<evidence type="ECO:0000256" key="2">
    <source>
        <dbReference type="SAM" id="Phobius"/>
    </source>
</evidence>
<gene>
    <name evidence="3" type="ORF">AB0C36_12580</name>
</gene>
<dbReference type="Proteomes" id="UP001551482">
    <property type="component" value="Unassembled WGS sequence"/>
</dbReference>
<feature type="transmembrane region" description="Helical" evidence="2">
    <location>
        <begin position="250"/>
        <end position="272"/>
    </location>
</feature>
<dbReference type="InterPro" id="IPR007404">
    <property type="entry name" value="YdjM-like"/>
</dbReference>
<reference evidence="3 4" key="1">
    <citation type="submission" date="2024-06" db="EMBL/GenBank/DDBJ databases">
        <title>The Natural Products Discovery Center: Release of the First 8490 Sequenced Strains for Exploring Actinobacteria Biosynthetic Diversity.</title>
        <authorList>
            <person name="Kalkreuter E."/>
            <person name="Kautsar S.A."/>
            <person name="Yang D."/>
            <person name="Bader C.D."/>
            <person name="Teijaro C.N."/>
            <person name="Fluegel L."/>
            <person name="Davis C.M."/>
            <person name="Simpson J.R."/>
            <person name="Lauterbach L."/>
            <person name="Steele A.D."/>
            <person name="Gui C."/>
            <person name="Meng S."/>
            <person name="Li G."/>
            <person name="Viehrig K."/>
            <person name="Ye F."/>
            <person name="Su P."/>
            <person name="Kiefer A.F."/>
            <person name="Nichols A."/>
            <person name="Cepeda A.J."/>
            <person name="Yan W."/>
            <person name="Fan B."/>
            <person name="Jiang Y."/>
            <person name="Adhikari A."/>
            <person name="Zheng C.-J."/>
            <person name="Schuster L."/>
            <person name="Cowan T.M."/>
            <person name="Smanski M.J."/>
            <person name="Chevrette M.G."/>
            <person name="De Carvalho L.P.S."/>
            <person name="Shen B."/>
        </authorList>
    </citation>
    <scope>NUCLEOTIDE SEQUENCE [LARGE SCALE GENOMIC DNA]</scope>
    <source>
        <strain evidence="3 4">NPDC048946</strain>
    </source>
</reference>
<keyword evidence="2" id="KW-1133">Transmembrane helix</keyword>
<keyword evidence="4" id="KW-1185">Reference proteome</keyword>
<evidence type="ECO:0000256" key="1">
    <source>
        <dbReference type="SAM" id="MobiDB-lite"/>
    </source>
</evidence>
<keyword evidence="2" id="KW-0812">Transmembrane</keyword>
<feature type="region of interest" description="Disordered" evidence="1">
    <location>
        <begin position="289"/>
        <end position="313"/>
    </location>
</feature>
<accession>A0ABV3DGP4</accession>
<evidence type="ECO:0000313" key="3">
    <source>
        <dbReference type="EMBL" id="MEU8134334.1"/>
    </source>
</evidence>
<name>A0ABV3DGP4_9ACTN</name>
<keyword evidence="3" id="KW-0378">Hydrolase</keyword>
<feature type="transmembrane region" description="Helical" evidence="2">
    <location>
        <begin position="21"/>
        <end position="42"/>
    </location>
</feature>